<reference evidence="12 13" key="1">
    <citation type="submission" date="2023-10" db="EMBL/GenBank/DDBJ databases">
        <authorList>
            <person name="Maclean D."/>
            <person name="Macfadyen A."/>
        </authorList>
    </citation>
    <scope>NUCLEOTIDE SEQUENCE [LARGE SCALE GENOMIC DNA]</scope>
</reference>
<accession>A0AAV1I3E7</accession>
<dbReference type="Pfam" id="PF14008">
    <property type="entry name" value="Metallophos_C"/>
    <property type="match status" value="1"/>
</dbReference>
<dbReference type="SUPFAM" id="SSF49363">
    <property type="entry name" value="Purple acid phosphatase, N-terminal domain"/>
    <property type="match status" value="1"/>
</dbReference>
<dbReference type="InterPro" id="IPR029052">
    <property type="entry name" value="Metallo-depent_PP-like"/>
</dbReference>
<dbReference type="GO" id="GO:0003993">
    <property type="term" value="F:acid phosphatase activity"/>
    <property type="evidence" value="ECO:0007669"/>
    <property type="project" value="UniProtKB-EC"/>
</dbReference>
<evidence type="ECO:0000313" key="12">
    <source>
        <dbReference type="EMBL" id="CAK0780362.1"/>
    </source>
</evidence>
<dbReference type="InterPro" id="IPR015914">
    <property type="entry name" value="PAPs_N"/>
</dbReference>
<comment type="subcellular location">
    <subcellularLocation>
        <location evidence="1">Secreted</location>
    </subcellularLocation>
</comment>
<evidence type="ECO:0000256" key="1">
    <source>
        <dbReference type="ARBA" id="ARBA00004613"/>
    </source>
</evidence>
<feature type="region of interest" description="Disordered" evidence="8">
    <location>
        <begin position="247"/>
        <end position="268"/>
    </location>
</feature>
<dbReference type="Pfam" id="PF16656">
    <property type="entry name" value="Pur_ac_phosph_N"/>
    <property type="match status" value="1"/>
</dbReference>
<name>A0AAV1I3E7_9CHLO</name>
<dbReference type="GO" id="GO:0046872">
    <property type="term" value="F:metal ion binding"/>
    <property type="evidence" value="ECO:0007669"/>
    <property type="project" value="InterPro"/>
</dbReference>
<comment type="similarity">
    <text evidence="2 7">Belongs to the metallophosphoesterase superfamily. Purple acid phosphatase family.</text>
</comment>
<evidence type="ECO:0000256" key="7">
    <source>
        <dbReference type="RuleBase" id="RU361203"/>
    </source>
</evidence>
<evidence type="ECO:0000256" key="2">
    <source>
        <dbReference type="ARBA" id="ARBA00008723"/>
    </source>
</evidence>
<feature type="signal peptide" evidence="7">
    <location>
        <begin position="1"/>
        <end position="25"/>
    </location>
</feature>
<evidence type="ECO:0000259" key="9">
    <source>
        <dbReference type="Pfam" id="PF00149"/>
    </source>
</evidence>
<keyword evidence="7" id="KW-0378">Hydrolase</keyword>
<evidence type="ECO:0000256" key="4">
    <source>
        <dbReference type="ARBA" id="ARBA00022525"/>
    </source>
</evidence>
<feature type="chain" id="PRO_5043113613" description="Purple acid phosphatase" evidence="7">
    <location>
        <begin position="26"/>
        <end position="554"/>
    </location>
</feature>
<protein>
    <recommendedName>
        <fullName evidence="7">Purple acid phosphatase</fullName>
        <ecNumber evidence="7">3.1.3.2</ecNumber>
    </recommendedName>
</protein>
<dbReference type="Gene3D" id="3.60.21.10">
    <property type="match status" value="1"/>
</dbReference>
<comment type="catalytic activity">
    <reaction evidence="7">
        <text>a phosphate monoester + H2O = an alcohol + phosphate</text>
        <dbReference type="Rhea" id="RHEA:15017"/>
        <dbReference type="ChEBI" id="CHEBI:15377"/>
        <dbReference type="ChEBI" id="CHEBI:30879"/>
        <dbReference type="ChEBI" id="CHEBI:43474"/>
        <dbReference type="ChEBI" id="CHEBI:67140"/>
        <dbReference type="EC" id="3.1.3.2"/>
    </reaction>
</comment>
<evidence type="ECO:0000256" key="6">
    <source>
        <dbReference type="ARBA" id="ARBA00023180"/>
    </source>
</evidence>
<sequence>MRHRWSLRLGFRQLLILWAAGSAVAASRPLEAPVTAEQNSRSDCQPEQVHLALTGDPSQMRVSWRTDGEGCKGQLHYASIDAVPFRNGQLNQSMPADESTYTADDMCSLPAAGYDFDPPHLHSAIMTDLVPGERYQYWVGQHKPVFECQAALAPGPDGSFSFVVYGDMGEADHKAAKSPGADKTAENVRREVHGNGVDLVLHVGDISYANGVVKIWDTFMRYIEPYASRAPYMIGIGNHEYDYKTGREKAHKHKHHTDASGSEEPYDPDWGNYGNDSGGECGVAVAKRFIMPDREADASENRGPVPSNAPFWYSFEYGAAHFTVISTEHDFHKHSDQRKWLEADLAGVDRCVTPWLFVGMHRPMYVPYPHKSNRIVGRHLQDILEDLFLEREVDLVMTGHVHLYARTCSVRRDHCRKDDDGGITHVTVGCGGHKLSEIEDDQKAWIAEAASHHGYGRVTVESGSSLLWEYVRNKDGRVHDSVRIGNSQLDRRRCNAAGAAVSALLQNQTAGLSQGLAALQAVTAAQSASDNGALVLSAVRDGGRSEELEAVASA</sequence>
<evidence type="ECO:0000313" key="13">
    <source>
        <dbReference type="Proteomes" id="UP001314263"/>
    </source>
</evidence>
<keyword evidence="13" id="KW-1185">Reference proteome</keyword>
<dbReference type="Gene3D" id="2.60.40.380">
    <property type="entry name" value="Purple acid phosphatase-like, N-terminal"/>
    <property type="match status" value="1"/>
</dbReference>
<dbReference type="PANTHER" id="PTHR45778:SF7">
    <property type="entry name" value="PURPLE ACID PHOSPHATASE"/>
    <property type="match status" value="1"/>
</dbReference>
<feature type="domain" description="Calcineurin-like phosphoesterase" evidence="9">
    <location>
        <begin position="161"/>
        <end position="403"/>
    </location>
</feature>
<evidence type="ECO:0000259" key="11">
    <source>
        <dbReference type="Pfam" id="PF16656"/>
    </source>
</evidence>
<dbReference type="PANTHER" id="PTHR45778">
    <property type="entry name" value="PURPLE ACID PHOSPHATASE-RELATED"/>
    <property type="match status" value="1"/>
</dbReference>
<evidence type="ECO:0000256" key="8">
    <source>
        <dbReference type="SAM" id="MobiDB-lite"/>
    </source>
</evidence>
<dbReference type="InterPro" id="IPR004843">
    <property type="entry name" value="Calcineurin-like_PHP"/>
</dbReference>
<comment type="subunit">
    <text evidence="3">Homodimer.</text>
</comment>
<dbReference type="EC" id="3.1.3.2" evidence="7"/>
<dbReference type="InterPro" id="IPR025733">
    <property type="entry name" value="PAPs_C"/>
</dbReference>
<keyword evidence="6" id="KW-0325">Glycoprotein</keyword>
<dbReference type="GO" id="GO:0005576">
    <property type="term" value="C:extracellular region"/>
    <property type="evidence" value="ECO:0007669"/>
    <property type="project" value="UniProtKB-SubCell"/>
</dbReference>
<organism evidence="12 13">
    <name type="scientific">Coccomyxa viridis</name>
    <dbReference type="NCBI Taxonomy" id="1274662"/>
    <lineage>
        <taxon>Eukaryota</taxon>
        <taxon>Viridiplantae</taxon>
        <taxon>Chlorophyta</taxon>
        <taxon>core chlorophytes</taxon>
        <taxon>Trebouxiophyceae</taxon>
        <taxon>Trebouxiophyceae incertae sedis</taxon>
        <taxon>Coccomyxaceae</taxon>
        <taxon>Coccomyxa</taxon>
    </lineage>
</organism>
<proteinExistence type="inferred from homology"/>
<keyword evidence="4" id="KW-0964">Secreted</keyword>
<feature type="domain" description="Purple acid phosphatase N-terminal" evidence="11">
    <location>
        <begin position="46"/>
        <end position="143"/>
    </location>
</feature>
<comment type="caution">
    <text evidence="12">The sequence shown here is derived from an EMBL/GenBank/DDBJ whole genome shotgun (WGS) entry which is preliminary data.</text>
</comment>
<dbReference type="InterPro" id="IPR008963">
    <property type="entry name" value="Purple_acid_Pase-like_N"/>
</dbReference>
<evidence type="ECO:0000259" key="10">
    <source>
        <dbReference type="Pfam" id="PF14008"/>
    </source>
</evidence>
<dbReference type="AlphaFoldDB" id="A0AAV1I3E7"/>
<dbReference type="Pfam" id="PF00149">
    <property type="entry name" value="Metallophos"/>
    <property type="match status" value="1"/>
</dbReference>
<evidence type="ECO:0000256" key="5">
    <source>
        <dbReference type="ARBA" id="ARBA00022729"/>
    </source>
</evidence>
<gene>
    <name evidence="12" type="ORF">CVIRNUC_005026</name>
</gene>
<dbReference type="EMBL" id="CAUYUE010000006">
    <property type="protein sequence ID" value="CAK0780362.1"/>
    <property type="molecule type" value="Genomic_DNA"/>
</dbReference>
<dbReference type="CDD" id="cd00839">
    <property type="entry name" value="MPP_PAPs"/>
    <property type="match status" value="1"/>
</dbReference>
<dbReference type="InterPro" id="IPR041792">
    <property type="entry name" value="MPP_PAP"/>
</dbReference>
<dbReference type="Proteomes" id="UP001314263">
    <property type="component" value="Unassembled WGS sequence"/>
</dbReference>
<dbReference type="SUPFAM" id="SSF56300">
    <property type="entry name" value="Metallo-dependent phosphatases"/>
    <property type="match status" value="1"/>
</dbReference>
<evidence type="ECO:0000256" key="3">
    <source>
        <dbReference type="ARBA" id="ARBA00011738"/>
    </source>
</evidence>
<keyword evidence="5 7" id="KW-0732">Signal</keyword>
<feature type="domain" description="Purple acid phosphatase C-terminal" evidence="10">
    <location>
        <begin position="422"/>
        <end position="481"/>
    </location>
</feature>